<keyword evidence="1" id="KW-0547">Nucleotide-binding</keyword>
<dbReference type="InterPro" id="IPR002078">
    <property type="entry name" value="Sigma_54_int"/>
</dbReference>
<dbReference type="OrthoDB" id="9803970at2"/>
<dbReference type="InterPro" id="IPR046342">
    <property type="entry name" value="CBS_dom_sf"/>
</dbReference>
<dbReference type="PROSITE" id="PS00675">
    <property type="entry name" value="SIGMA54_INTERACT_1"/>
    <property type="match status" value="1"/>
</dbReference>
<evidence type="ECO:0000256" key="1">
    <source>
        <dbReference type="ARBA" id="ARBA00022741"/>
    </source>
</evidence>
<dbReference type="InterPro" id="IPR000014">
    <property type="entry name" value="PAS"/>
</dbReference>
<gene>
    <name evidence="4" type="ORF">DSOL_3144</name>
</gene>
<feature type="domain" description="Sigma-54 factor interaction" evidence="3">
    <location>
        <begin position="372"/>
        <end position="601"/>
    </location>
</feature>
<dbReference type="Gene3D" id="1.10.10.60">
    <property type="entry name" value="Homeodomain-like"/>
    <property type="match status" value="1"/>
</dbReference>
<dbReference type="Gene3D" id="1.10.8.60">
    <property type="match status" value="1"/>
</dbReference>
<name>A0A1Q8QS75_9FIRM</name>
<sequence length="681" mass="76290">MKVEEIMIAPICIQPEQAVVDVLTKLSDLNAEGLLVKSQEKVLGVIERRQLTNPQIIYNPVKTAVDIMQAVFPIVNLGDNVQKVWELEVEVLPVFDQELLVGMVTRVDVGMAIFREKELGVKTFDAVANSVTSGIVAIDEFGKITAFNKAAEKFTWRKQHEALGGYLGDMIIPTGLLDVIKTGLPQFDFRIEAFDRAYISNRTPIIEDGEVVGAVGVFQDISEIESALHELKVLNELNAELNTVINSSFDGILVTNELGRVLRTNAAACMLCRLEEQDILQQFVDDVLQLQRPSLWKSILRGRKAVTKEVSARHLLITGNPVFKGDGSLRRVIFNLRDLSLLHELRDELKTTKELSHKYRQELDSLRKGGDIIAHSPKMLSVLDLAKRVASVDSSVFIKGESGVGKEVIAKFIHENSKRSSGPFIQVNCAAIPENLLESELFGYEGGAFTGSRKEGKSGLFELANQGTLLLDEIGDLPLILQSKLLRVIQEREFVRVGGTKVRKIDIRLISATHRDISEMVKEGLFREDLFFRLHVVPLSIPSLRERPEDILPLVHSFRDKVCYKYGLDKDFAPEVLQWFLSGKWPGNVRQIQNTVEQLIVTCPESVVTINQLVQEQLDDTSVIQVNSILPLKEAGCEVERQIFYMALKHTRNTYELGKLLGVNQSTVVRKLQRLGIAVLE</sequence>
<dbReference type="RefSeq" id="WP_075365673.1">
    <property type="nucleotide sequence ID" value="NZ_MLBF01000026.1"/>
</dbReference>
<dbReference type="SMART" id="SM00091">
    <property type="entry name" value="PAS"/>
    <property type="match status" value="2"/>
</dbReference>
<dbReference type="InterPro" id="IPR009057">
    <property type="entry name" value="Homeodomain-like_sf"/>
</dbReference>
<comment type="caution">
    <text evidence="4">The sequence shown here is derived from an EMBL/GenBank/DDBJ whole genome shotgun (WGS) entry which is preliminary data.</text>
</comment>
<dbReference type="InterPro" id="IPR035965">
    <property type="entry name" value="PAS-like_dom_sf"/>
</dbReference>
<dbReference type="AlphaFoldDB" id="A0A1Q8QS75"/>
<dbReference type="GO" id="GO:0005524">
    <property type="term" value="F:ATP binding"/>
    <property type="evidence" value="ECO:0007669"/>
    <property type="project" value="UniProtKB-KW"/>
</dbReference>
<reference evidence="4 5" key="1">
    <citation type="submission" date="2016-09" db="EMBL/GenBank/DDBJ databases">
        <title>Complete genome of Desulfosporosinus sp. OL.</title>
        <authorList>
            <person name="Mardanov A."/>
            <person name="Beletsky A."/>
            <person name="Panova A."/>
            <person name="Karnachuk O."/>
            <person name="Ravin N."/>
        </authorList>
    </citation>
    <scope>NUCLEOTIDE SEQUENCE [LARGE SCALE GENOMIC DNA]</scope>
    <source>
        <strain evidence="4 5">OL</strain>
    </source>
</reference>
<dbReference type="InterPro" id="IPR003593">
    <property type="entry name" value="AAA+_ATPase"/>
</dbReference>
<dbReference type="SMART" id="SM00382">
    <property type="entry name" value="AAA"/>
    <property type="match status" value="1"/>
</dbReference>
<dbReference type="EMBL" id="MLBF01000026">
    <property type="protein sequence ID" value="OLN30201.1"/>
    <property type="molecule type" value="Genomic_DNA"/>
</dbReference>
<organism evidence="4 5">
    <name type="scientific">Desulfosporosinus metallidurans</name>
    <dbReference type="NCBI Taxonomy" id="1888891"/>
    <lineage>
        <taxon>Bacteria</taxon>
        <taxon>Bacillati</taxon>
        <taxon>Bacillota</taxon>
        <taxon>Clostridia</taxon>
        <taxon>Eubacteriales</taxon>
        <taxon>Desulfitobacteriaceae</taxon>
        <taxon>Desulfosporosinus</taxon>
    </lineage>
</organism>
<dbReference type="InterPro" id="IPR027417">
    <property type="entry name" value="P-loop_NTPase"/>
</dbReference>
<evidence type="ECO:0000256" key="2">
    <source>
        <dbReference type="ARBA" id="ARBA00022840"/>
    </source>
</evidence>
<dbReference type="PANTHER" id="PTHR32071:SF57">
    <property type="entry name" value="C4-DICARBOXYLATE TRANSPORT TRANSCRIPTIONAL REGULATORY PROTEIN DCTD"/>
    <property type="match status" value="1"/>
</dbReference>
<dbReference type="Gene3D" id="3.10.580.10">
    <property type="entry name" value="CBS-domain"/>
    <property type="match status" value="1"/>
</dbReference>
<evidence type="ECO:0000313" key="4">
    <source>
        <dbReference type="EMBL" id="OLN30201.1"/>
    </source>
</evidence>
<keyword evidence="5" id="KW-1185">Reference proteome</keyword>
<dbReference type="GO" id="GO:0006355">
    <property type="term" value="P:regulation of DNA-templated transcription"/>
    <property type="evidence" value="ECO:0007669"/>
    <property type="project" value="InterPro"/>
</dbReference>
<accession>A0A1Q8QS75</accession>
<dbReference type="SUPFAM" id="SSF52540">
    <property type="entry name" value="P-loop containing nucleoside triphosphate hydrolases"/>
    <property type="match status" value="1"/>
</dbReference>
<dbReference type="InterPro" id="IPR058031">
    <property type="entry name" value="AAA_lid_NorR"/>
</dbReference>
<dbReference type="Proteomes" id="UP000186102">
    <property type="component" value="Unassembled WGS sequence"/>
</dbReference>
<dbReference type="CDD" id="cd00009">
    <property type="entry name" value="AAA"/>
    <property type="match status" value="1"/>
</dbReference>
<dbReference type="InterPro" id="IPR025662">
    <property type="entry name" value="Sigma_54_int_dom_ATP-bd_1"/>
</dbReference>
<evidence type="ECO:0000313" key="5">
    <source>
        <dbReference type="Proteomes" id="UP000186102"/>
    </source>
</evidence>
<dbReference type="InterPro" id="IPR013767">
    <property type="entry name" value="PAS_fold"/>
</dbReference>
<dbReference type="CDD" id="cd00130">
    <property type="entry name" value="PAS"/>
    <property type="match status" value="2"/>
</dbReference>
<dbReference type="Pfam" id="PF25601">
    <property type="entry name" value="AAA_lid_14"/>
    <property type="match status" value="1"/>
</dbReference>
<dbReference type="SUPFAM" id="SSF54631">
    <property type="entry name" value="CBS-domain pair"/>
    <property type="match status" value="1"/>
</dbReference>
<dbReference type="PROSITE" id="PS50045">
    <property type="entry name" value="SIGMA54_INTERACT_4"/>
    <property type="match status" value="1"/>
</dbReference>
<dbReference type="PANTHER" id="PTHR32071">
    <property type="entry name" value="TRANSCRIPTIONAL REGULATORY PROTEIN"/>
    <property type="match status" value="1"/>
</dbReference>
<dbReference type="Pfam" id="PF00158">
    <property type="entry name" value="Sigma54_activat"/>
    <property type="match status" value="1"/>
</dbReference>
<evidence type="ECO:0000259" key="3">
    <source>
        <dbReference type="PROSITE" id="PS50045"/>
    </source>
</evidence>
<proteinExistence type="predicted"/>
<dbReference type="Gene3D" id="3.30.450.20">
    <property type="entry name" value="PAS domain"/>
    <property type="match status" value="2"/>
</dbReference>
<keyword evidence="2" id="KW-0067">ATP-binding</keyword>
<dbReference type="FunFam" id="3.40.50.300:FF:000006">
    <property type="entry name" value="DNA-binding transcriptional regulator NtrC"/>
    <property type="match status" value="1"/>
</dbReference>
<dbReference type="Pfam" id="PF00989">
    <property type="entry name" value="PAS"/>
    <property type="match status" value="2"/>
</dbReference>
<dbReference type="SUPFAM" id="SSF55785">
    <property type="entry name" value="PYP-like sensor domain (PAS domain)"/>
    <property type="match status" value="2"/>
</dbReference>
<dbReference type="Gene3D" id="3.40.50.300">
    <property type="entry name" value="P-loop containing nucleotide triphosphate hydrolases"/>
    <property type="match status" value="1"/>
</dbReference>
<dbReference type="SUPFAM" id="SSF46689">
    <property type="entry name" value="Homeodomain-like"/>
    <property type="match status" value="1"/>
</dbReference>
<dbReference type="STRING" id="1888891.DSOL_3144"/>
<protein>
    <submittedName>
        <fullName evidence="4">Response regulator of zinc sigma-54-dependent two-component system</fullName>
    </submittedName>
</protein>